<protein>
    <recommendedName>
        <fullName evidence="1">N-acetyltransferase domain-containing protein</fullName>
    </recommendedName>
</protein>
<dbReference type="InterPro" id="IPR053225">
    <property type="entry name" value="Acyl-CoA_N-acyltransferase"/>
</dbReference>
<dbReference type="InterPro" id="IPR016181">
    <property type="entry name" value="Acyl_CoA_acyltransferase"/>
</dbReference>
<feature type="domain" description="N-acetyltransferase" evidence="1">
    <location>
        <begin position="159"/>
        <end position="298"/>
    </location>
</feature>
<gene>
    <name evidence="2" type="ORF">DGUA_6G012286</name>
</gene>
<evidence type="ECO:0000259" key="1">
    <source>
        <dbReference type="PROSITE" id="PS51186"/>
    </source>
</evidence>
<dbReference type="Gene3D" id="3.40.630.30">
    <property type="match status" value="3"/>
</dbReference>
<proteinExistence type="predicted"/>
<dbReference type="InterPro" id="IPR013653">
    <property type="entry name" value="GCN5-like_dom"/>
</dbReference>
<dbReference type="AlphaFoldDB" id="A0A3B0JVC9"/>
<dbReference type="STRING" id="7266.A0A3B0JVC9"/>
<keyword evidence="3" id="KW-1185">Reference proteome</keyword>
<evidence type="ECO:0000313" key="2">
    <source>
        <dbReference type="EMBL" id="SPP79440.1"/>
    </source>
</evidence>
<feature type="domain" description="N-acetyltransferase" evidence="1">
    <location>
        <begin position="447"/>
        <end position="569"/>
    </location>
</feature>
<dbReference type="OrthoDB" id="7305308at2759"/>
<dbReference type="GO" id="GO:0016747">
    <property type="term" value="F:acyltransferase activity, transferring groups other than amino-acyl groups"/>
    <property type="evidence" value="ECO:0007669"/>
    <property type="project" value="InterPro"/>
</dbReference>
<dbReference type="PROSITE" id="PS51186">
    <property type="entry name" value="GNAT"/>
    <property type="match status" value="2"/>
</dbReference>
<dbReference type="Proteomes" id="UP000268350">
    <property type="component" value="Unassembled WGS sequence"/>
</dbReference>
<organism evidence="2 3">
    <name type="scientific">Drosophila guanche</name>
    <name type="common">Fruit fly</name>
    <dbReference type="NCBI Taxonomy" id="7266"/>
    <lineage>
        <taxon>Eukaryota</taxon>
        <taxon>Metazoa</taxon>
        <taxon>Ecdysozoa</taxon>
        <taxon>Arthropoda</taxon>
        <taxon>Hexapoda</taxon>
        <taxon>Insecta</taxon>
        <taxon>Pterygota</taxon>
        <taxon>Neoptera</taxon>
        <taxon>Endopterygota</taxon>
        <taxon>Diptera</taxon>
        <taxon>Brachycera</taxon>
        <taxon>Muscomorpha</taxon>
        <taxon>Ephydroidea</taxon>
        <taxon>Drosophilidae</taxon>
        <taxon>Drosophila</taxon>
        <taxon>Sophophora</taxon>
    </lineage>
</organism>
<sequence length="569" mass="65320">MDSKLLDIPRDQWTILRDVHAGDRKNLTGYDLIEYFINWAPSSSAETIKIYTTDADFPDHGRYILIVALPSSSLIFEDNLYIIYLQHSVAQKAYVYLNTVKESLEELQSALCILNLQTWHLICGYEERLKPVVEHYWTARRQPCQLVHQDALVYHLPKSAINKFPRTDTPNLYCRNLEHWPYRSDKSLALITGFIKNNFSAGFFETGKLHGWCLRSPHGSLSNLHVLTAYRRAGVGSTIIRFIAEVIEGTGSEVLATVLPENEKSRNMFEKLGFEVINTVYWSVVPETQVGSMSEKIDSLVEIPRGDWIKLRDLYDKQEPSSHGYMCINNYINWVQHEPELPIRILSLNGDWQKEGTFLISVEMGHKHLLFFNTLNDDLSPLTKALECLKPSNDQYLFFGYRSRFDPVIRHIGKTFLTKELSLTDGIWYYATKELVSTFTIEVPNGIRLDNLSIKDAETVNEIWPHRHPNSVEFVRRLIQYSENVGAYDETGKLVSWCLRLPVGSLGLLQVLESHKRLGLGSLMVRALSKKINDLGESVVAPVVPENIASRTMFEKLGFQQIDKVYWAE</sequence>
<dbReference type="EMBL" id="OUUW01000004">
    <property type="protein sequence ID" value="SPP79440.1"/>
    <property type="molecule type" value="Genomic_DNA"/>
</dbReference>
<evidence type="ECO:0000313" key="3">
    <source>
        <dbReference type="Proteomes" id="UP000268350"/>
    </source>
</evidence>
<dbReference type="PANTHER" id="PTHR20958:SF10">
    <property type="entry name" value="GH05617P-RELATED"/>
    <property type="match status" value="1"/>
</dbReference>
<name>A0A3B0JVC9_DROGU</name>
<dbReference type="SUPFAM" id="SSF55729">
    <property type="entry name" value="Acyl-CoA N-acyltransferases (Nat)"/>
    <property type="match status" value="2"/>
</dbReference>
<dbReference type="PANTHER" id="PTHR20958">
    <property type="entry name" value="GLYCINE N-ACYLTRANSFERASE-LIKE PROTEIN"/>
    <property type="match status" value="1"/>
</dbReference>
<accession>A0A3B0JVC9</accession>
<dbReference type="Pfam" id="PF08445">
    <property type="entry name" value="FR47"/>
    <property type="match status" value="2"/>
</dbReference>
<reference evidence="3" key="1">
    <citation type="submission" date="2018-01" db="EMBL/GenBank/DDBJ databases">
        <authorList>
            <person name="Alioto T."/>
            <person name="Alioto T."/>
        </authorList>
    </citation>
    <scope>NUCLEOTIDE SEQUENCE [LARGE SCALE GENOMIC DNA]</scope>
</reference>
<dbReference type="OMA" id="INNFIQW"/>
<dbReference type="InterPro" id="IPR000182">
    <property type="entry name" value="GNAT_dom"/>
</dbReference>